<keyword evidence="7" id="KW-0067">ATP-binding</keyword>
<dbReference type="GO" id="GO:0046983">
    <property type="term" value="F:protein dimerization activity"/>
    <property type="evidence" value="ECO:0007669"/>
    <property type="project" value="InterPro"/>
</dbReference>
<dbReference type="GO" id="GO:0016020">
    <property type="term" value="C:membrane"/>
    <property type="evidence" value="ECO:0007669"/>
    <property type="project" value="InterPro"/>
</dbReference>
<keyword evidence="13" id="KW-1185">Reference proteome</keyword>
<gene>
    <name evidence="12" type="ORF">GKZ89_13530</name>
</gene>
<dbReference type="Pfam" id="PF02518">
    <property type="entry name" value="HATPase_c"/>
    <property type="match status" value="1"/>
</dbReference>
<evidence type="ECO:0000313" key="13">
    <source>
        <dbReference type="Proteomes" id="UP000434639"/>
    </source>
</evidence>
<accession>A0A7X2V5P8</accession>
<comment type="caution">
    <text evidence="12">The sequence shown here is derived from an EMBL/GenBank/DDBJ whole genome shotgun (WGS) entry which is preliminary data.</text>
</comment>
<dbReference type="EMBL" id="WMIB01000014">
    <property type="protein sequence ID" value="MTH54419.1"/>
    <property type="molecule type" value="Genomic_DNA"/>
</dbReference>
<dbReference type="GO" id="GO:0000155">
    <property type="term" value="F:phosphorelay sensor kinase activity"/>
    <property type="evidence" value="ECO:0007669"/>
    <property type="project" value="InterPro"/>
</dbReference>
<dbReference type="Gene3D" id="3.30.565.10">
    <property type="entry name" value="Histidine kinase-like ATPase, C-terminal domain"/>
    <property type="match status" value="1"/>
</dbReference>
<name>A0A7X2V5P8_9BACI</name>
<evidence type="ECO:0000256" key="6">
    <source>
        <dbReference type="ARBA" id="ARBA00022777"/>
    </source>
</evidence>
<evidence type="ECO:0000256" key="4">
    <source>
        <dbReference type="ARBA" id="ARBA00022679"/>
    </source>
</evidence>
<evidence type="ECO:0000313" key="12">
    <source>
        <dbReference type="EMBL" id="MTH54419.1"/>
    </source>
</evidence>
<dbReference type="SMART" id="SM00387">
    <property type="entry name" value="HATPase_c"/>
    <property type="match status" value="1"/>
</dbReference>
<keyword evidence="10" id="KW-0472">Membrane</keyword>
<dbReference type="InterPro" id="IPR050482">
    <property type="entry name" value="Sensor_HK_TwoCompSys"/>
</dbReference>
<keyword evidence="8" id="KW-0902">Two-component regulatory system</keyword>
<keyword evidence="6 12" id="KW-0418">Kinase</keyword>
<dbReference type="AlphaFoldDB" id="A0A7X2V5P8"/>
<sequence>MKYHQIKWLILILPTVTIGLWEFVRHEYLLPYLSMDMGNLLSPVIVFAVTILVVMRLFSLLEKMQEELKQEKAKKAALLERENLARELHDGIAQSLFLLSVKLNQFGKRKSLHSDADYVNLQQILQHIHEDTRQAISSLKKPPATGVFSWQKNVKDYLAELEGSHSLKVDLQWALPEEMLTDKEKVEIFSCIKEAVTNVIKHAQTDHVRIKAFQVPGGWMCEIKDNGTGFNEESLPGGKGFGLQIMKNRAASMGWTFTISSMEGETKIQIQKEAERNAALSNIGSG</sequence>
<dbReference type="InterPro" id="IPR036890">
    <property type="entry name" value="HATPase_C_sf"/>
</dbReference>
<evidence type="ECO:0000256" key="7">
    <source>
        <dbReference type="ARBA" id="ARBA00022840"/>
    </source>
</evidence>
<evidence type="ECO:0000256" key="3">
    <source>
        <dbReference type="ARBA" id="ARBA00022553"/>
    </source>
</evidence>
<evidence type="ECO:0000256" key="10">
    <source>
        <dbReference type="SAM" id="Phobius"/>
    </source>
</evidence>
<evidence type="ECO:0000256" key="2">
    <source>
        <dbReference type="ARBA" id="ARBA00012438"/>
    </source>
</evidence>
<dbReference type="GO" id="GO:0005524">
    <property type="term" value="F:ATP binding"/>
    <property type="evidence" value="ECO:0007669"/>
    <property type="project" value="UniProtKB-KW"/>
</dbReference>
<protein>
    <recommendedName>
        <fullName evidence="2">histidine kinase</fullName>
        <ecNumber evidence="2">2.7.13.3</ecNumber>
    </recommendedName>
</protein>
<dbReference type="CDD" id="cd16917">
    <property type="entry name" value="HATPase_UhpB-NarQ-NarX-like"/>
    <property type="match status" value="1"/>
</dbReference>
<dbReference type="Proteomes" id="UP000434639">
    <property type="component" value="Unassembled WGS sequence"/>
</dbReference>
<keyword evidence="10" id="KW-0812">Transmembrane</keyword>
<feature type="domain" description="Histidine kinase/HSP90-like ATPase" evidence="11">
    <location>
        <begin position="183"/>
        <end position="276"/>
    </location>
</feature>
<dbReference type="InterPro" id="IPR003594">
    <property type="entry name" value="HATPase_dom"/>
</dbReference>
<dbReference type="RefSeq" id="WP_155112934.1">
    <property type="nucleotide sequence ID" value="NZ_WMIB01000014.1"/>
</dbReference>
<evidence type="ECO:0000256" key="1">
    <source>
        <dbReference type="ARBA" id="ARBA00000085"/>
    </source>
</evidence>
<evidence type="ECO:0000256" key="5">
    <source>
        <dbReference type="ARBA" id="ARBA00022741"/>
    </source>
</evidence>
<evidence type="ECO:0000256" key="8">
    <source>
        <dbReference type="ARBA" id="ARBA00023012"/>
    </source>
</evidence>
<evidence type="ECO:0000256" key="9">
    <source>
        <dbReference type="SAM" id="Coils"/>
    </source>
</evidence>
<feature type="transmembrane region" description="Helical" evidence="10">
    <location>
        <begin position="7"/>
        <end position="24"/>
    </location>
</feature>
<dbReference type="InterPro" id="IPR011712">
    <property type="entry name" value="Sig_transdc_His_kin_sub3_dim/P"/>
</dbReference>
<reference evidence="12 13" key="1">
    <citation type="journal article" date="2017" name="Int. J. Syst. Evol. Microbiol.">
        <title>Bacillus mangrovi sp. nov., isolated from a sediment sample from a mangrove forest.</title>
        <authorList>
            <person name="Gupta V."/>
            <person name="Singh P.K."/>
            <person name="Korpole S."/>
            <person name="Tanuku N.R.S."/>
            <person name="Pinnaka A.K."/>
        </authorList>
    </citation>
    <scope>NUCLEOTIDE SEQUENCE [LARGE SCALE GENOMIC DNA]</scope>
    <source>
        <strain evidence="12 13">KCTC 33872</strain>
    </source>
</reference>
<keyword evidence="3" id="KW-0597">Phosphoprotein</keyword>
<feature type="coiled-coil region" evidence="9">
    <location>
        <begin position="54"/>
        <end position="81"/>
    </location>
</feature>
<dbReference type="SUPFAM" id="SSF55874">
    <property type="entry name" value="ATPase domain of HSP90 chaperone/DNA topoisomerase II/histidine kinase"/>
    <property type="match status" value="1"/>
</dbReference>
<dbReference type="OrthoDB" id="773385at2"/>
<keyword evidence="9" id="KW-0175">Coiled coil</keyword>
<keyword evidence="4" id="KW-0808">Transferase</keyword>
<proteinExistence type="predicted"/>
<dbReference type="EC" id="2.7.13.3" evidence="2"/>
<keyword evidence="5" id="KW-0547">Nucleotide-binding</keyword>
<feature type="transmembrane region" description="Helical" evidence="10">
    <location>
        <begin position="44"/>
        <end position="61"/>
    </location>
</feature>
<dbReference type="Pfam" id="PF07730">
    <property type="entry name" value="HisKA_3"/>
    <property type="match status" value="1"/>
</dbReference>
<dbReference type="PANTHER" id="PTHR24421">
    <property type="entry name" value="NITRATE/NITRITE SENSOR PROTEIN NARX-RELATED"/>
    <property type="match status" value="1"/>
</dbReference>
<comment type="catalytic activity">
    <reaction evidence="1">
        <text>ATP + protein L-histidine = ADP + protein N-phospho-L-histidine.</text>
        <dbReference type="EC" id="2.7.13.3"/>
    </reaction>
</comment>
<dbReference type="PANTHER" id="PTHR24421:SF10">
    <property type="entry name" value="NITRATE_NITRITE SENSOR PROTEIN NARQ"/>
    <property type="match status" value="1"/>
</dbReference>
<organism evidence="12 13">
    <name type="scientific">Metabacillus mangrovi</name>
    <dbReference type="NCBI Taxonomy" id="1491830"/>
    <lineage>
        <taxon>Bacteria</taxon>
        <taxon>Bacillati</taxon>
        <taxon>Bacillota</taxon>
        <taxon>Bacilli</taxon>
        <taxon>Bacillales</taxon>
        <taxon>Bacillaceae</taxon>
        <taxon>Metabacillus</taxon>
    </lineage>
</organism>
<dbReference type="Gene3D" id="1.20.5.1930">
    <property type="match status" value="1"/>
</dbReference>
<keyword evidence="10" id="KW-1133">Transmembrane helix</keyword>
<evidence type="ECO:0000259" key="11">
    <source>
        <dbReference type="SMART" id="SM00387"/>
    </source>
</evidence>